<gene>
    <name evidence="8" type="ORF">C5O19_08250</name>
</gene>
<dbReference type="PANTHER" id="PTHR43817">
    <property type="entry name" value="GLYCOSYL HYDROLASE"/>
    <property type="match status" value="1"/>
</dbReference>
<dbReference type="SUPFAM" id="SSF75005">
    <property type="entry name" value="Arabinanase/levansucrase/invertase"/>
    <property type="match status" value="1"/>
</dbReference>
<accession>A0A2S7IPI0</accession>
<dbReference type="CDD" id="cd18820">
    <property type="entry name" value="GH43_LbAraf43-like"/>
    <property type="match status" value="1"/>
</dbReference>
<keyword evidence="9" id="KW-1185">Reference proteome</keyword>
<dbReference type="Gene3D" id="2.115.10.20">
    <property type="entry name" value="Glycosyl hydrolase domain, family 43"/>
    <property type="match status" value="1"/>
</dbReference>
<feature type="signal peptide" evidence="7">
    <location>
        <begin position="1"/>
        <end position="16"/>
    </location>
</feature>
<dbReference type="Pfam" id="PF04616">
    <property type="entry name" value="Glyco_hydro_43"/>
    <property type="match status" value="1"/>
</dbReference>
<evidence type="ECO:0000313" key="8">
    <source>
        <dbReference type="EMBL" id="PQA59615.1"/>
    </source>
</evidence>
<evidence type="ECO:0000256" key="5">
    <source>
        <dbReference type="PIRSR" id="PIRSR606710-2"/>
    </source>
</evidence>
<evidence type="ECO:0000256" key="1">
    <source>
        <dbReference type="ARBA" id="ARBA00009865"/>
    </source>
</evidence>
<keyword evidence="2 7" id="KW-0732">Signal</keyword>
<evidence type="ECO:0000256" key="6">
    <source>
        <dbReference type="RuleBase" id="RU361187"/>
    </source>
</evidence>
<name>A0A2S7IPI0_9BACT</name>
<dbReference type="InterPro" id="IPR016828">
    <property type="entry name" value="Alpha-L-arabinofuranosidase"/>
</dbReference>
<evidence type="ECO:0000313" key="9">
    <source>
        <dbReference type="Proteomes" id="UP000239590"/>
    </source>
</evidence>
<reference evidence="9" key="1">
    <citation type="submission" date="2018-02" db="EMBL/GenBank/DDBJ databases">
        <title>Genome sequencing of Solimonas sp. HR-BB.</title>
        <authorList>
            <person name="Lee Y."/>
            <person name="Jeon C.O."/>
        </authorList>
    </citation>
    <scope>NUCLEOTIDE SEQUENCE [LARGE SCALE GENOMIC DNA]</scope>
    <source>
        <strain evidence="9">HR-U</strain>
    </source>
</reference>
<dbReference type="InterPro" id="IPR006710">
    <property type="entry name" value="Glyco_hydro_43"/>
</dbReference>
<feature type="site" description="Important for catalytic activity, responsible for pKa modulation of the active site Glu and correct orientation of both the proton donor and substrate" evidence="5">
    <location>
        <position position="141"/>
    </location>
</feature>
<feature type="chain" id="PRO_5015510400" evidence="7">
    <location>
        <begin position="17"/>
        <end position="343"/>
    </location>
</feature>
<keyword evidence="4 6" id="KW-0326">Glycosidase</keyword>
<dbReference type="PANTHER" id="PTHR43817:SF1">
    <property type="entry name" value="HYDROLASE, FAMILY 43, PUTATIVE (AFU_ORTHOLOGUE AFUA_3G01660)-RELATED"/>
    <property type="match status" value="1"/>
</dbReference>
<proteinExistence type="inferred from homology"/>
<dbReference type="PIRSF" id="PIRSF025414">
    <property type="entry name" value="Alpha-L-arabinofuranosidase"/>
    <property type="match status" value="1"/>
</dbReference>
<dbReference type="RefSeq" id="WP_104711243.1">
    <property type="nucleotide sequence ID" value="NZ_PTRA01000001.1"/>
</dbReference>
<dbReference type="Proteomes" id="UP000239590">
    <property type="component" value="Unassembled WGS sequence"/>
</dbReference>
<evidence type="ECO:0000256" key="4">
    <source>
        <dbReference type="ARBA" id="ARBA00023295"/>
    </source>
</evidence>
<dbReference type="GO" id="GO:0005975">
    <property type="term" value="P:carbohydrate metabolic process"/>
    <property type="evidence" value="ECO:0007669"/>
    <property type="project" value="InterPro"/>
</dbReference>
<organism evidence="8 9">
    <name type="scientific">Siphonobacter curvatus</name>
    <dbReference type="NCBI Taxonomy" id="2094562"/>
    <lineage>
        <taxon>Bacteria</taxon>
        <taxon>Pseudomonadati</taxon>
        <taxon>Bacteroidota</taxon>
        <taxon>Cytophagia</taxon>
        <taxon>Cytophagales</taxon>
        <taxon>Cytophagaceae</taxon>
        <taxon>Siphonobacter</taxon>
    </lineage>
</organism>
<dbReference type="OrthoDB" id="177947at2"/>
<dbReference type="InterPro" id="IPR023296">
    <property type="entry name" value="Glyco_hydro_beta-prop_sf"/>
</dbReference>
<dbReference type="AlphaFoldDB" id="A0A2S7IPI0"/>
<evidence type="ECO:0000256" key="7">
    <source>
        <dbReference type="SAM" id="SignalP"/>
    </source>
</evidence>
<comment type="similarity">
    <text evidence="1 6">Belongs to the glycosyl hydrolase 43 family.</text>
</comment>
<keyword evidence="3 6" id="KW-0378">Hydrolase</keyword>
<dbReference type="GO" id="GO:0004553">
    <property type="term" value="F:hydrolase activity, hydrolyzing O-glycosyl compounds"/>
    <property type="evidence" value="ECO:0007669"/>
    <property type="project" value="InterPro"/>
</dbReference>
<comment type="caution">
    <text evidence="8">The sequence shown here is derived from an EMBL/GenBank/DDBJ whole genome shotgun (WGS) entry which is preliminary data.</text>
</comment>
<protein>
    <submittedName>
        <fullName evidence="8">Glycosyl hydrolase family 43</fullName>
    </submittedName>
</protein>
<sequence>MKKLLFFCLISLYTQAQTFTNPLLPSGADPWALYHKGYYYYMHTTGRSLKLWKTKTLPELKTAEGKVIWTPPATGPYSKDIWAPEIHFLDGKWYVYFTANDGNSGDNRRLYVLENSASDPLEGEWVMKGKLSDASDQWAIDGSVFEHKGKRYLIWSGWDHVSKTDEVQNIYMAALENPWTVSSERVLISTPTFDWERYWDNTTAGKPSRPVYVNEGPQFLRHGSKIFIVYSASGCWTNTYALGLLTAPSEADLLDPKSWKKSEKPVFQQSLEKHVYGTGHNSFFKSPNGKEDWLLYHANSGSDQGCGGKRSPRAQKITWNRAGMPVFGEPVAEGVPLPYPAGK</sequence>
<dbReference type="EMBL" id="PTRA01000001">
    <property type="protein sequence ID" value="PQA59615.1"/>
    <property type="molecule type" value="Genomic_DNA"/>
</dbReference>
<evidence type="ECO:0000256" key="2">
    <source>
        <dbReference type="ARBA" id="ARBA00022729"/>
    </source>
</evidence>
<evidence type="ECO:0000256" key="3">
    <source>
        <dbReference type="ARBA" id="ARBA00022801"/>
    </source>
</evidence>